<keyword evidence="2" id="KW-1185">Reference proteome</keyword>
<evidence type="ECO:0000313" key="2">
    <source>
        <dbReference type="Proteomes" id="UP000613177"/>
    </source>
</evidence>
<name>A0A8H7VT15_9FUNG</name>
<evidence type="ECO:0000313" key="1">
    <source>
        <dbReference type="EMBL" id="KAG2230332.1"/>
    </source>
</evidence>
<dbReference type="EMBL" id="JAEPRE010000208">
    <property type="protein sequence ID" value="KAG2230332.1"/>
    <property type="molecule type" value="Genomic_DNA"/>
</dbReference>
<reference evidence="1" key="1">
    <citation type="submission" date="2021-01" db="EMBL/GenBank/DDBJ databases">
        <title>Metabolic potential, ecology and presence of endohyphal bacteria is reflected in genomic diversity of Mucoromycotina.</title>
        <authorList>
            <person name="Muszewska A."/>
            <person name="Okrasinska A."/>
            <person name="Steczkiewicz K."/>
            <person name="Drgas O."/>
            <person name="Orlowska M."/>
            <person name="Perlinska-Lenart U."/>
            <person name="Aleksandrzak-Piekarczyk T."/>
            <person name="Szatraj K."/>
            <person name="Zielenkiewicz U."/>
            <person name="Pilsyk S."/>
            <person name="Malc E."/>
            <person name="Mieczkowski P."/>
            <person name="Kruszewska J.S."/>
            <person name="Biernat P."/>
            <person name="Pawlowska J."/>
        </authorList>
    </citation>
    <scope>NUCLEOTIDE SEQUENCE</scope>
    <source>
        <strain evidence="1">WA0000018081</strain>
    </source>
</reference>
<dbReference type="AlphaFoldDB" id="A0A8H7VT15"/>
<gene>
    <name evidence="1" type="ORF">INT48_008824</name>
</gene>
<organism evidence="1 2">
    <name type="scientific">Thamnidium elegans</name>
    <dbReference type="NCBI Taxonomy" id="101142"/>
    <lineage>
        <taxon>Eukaryota</taxon>
        <taxon>Fungi</taxon>
        <taxon>Fungi incertae sedis</taxon>
        <taxon>Mucoromycota</taxon>
        <taxon>Mucoromycotina</taxon>
        <taxon>Mucoromycetes</taxon>
        <taxon>Mucorales</taxon>
        <taxon>Mucorineae</taxon>
        <taxon>Mucoraceae</taxon>
        <taxon>Thamnidium</taxon>
    </lineage>
</organism>
<protein>
    <submittedName>
        <fullName evidence="1">Uncharacterized protein</fullName>
    </submittedName>
</protein>
<accession>A0A8H7VT15</accession>
<proteinExistence type="predicted"/>
<sequence>MKSIQIDTQAFWRLVNQSGIEGYKKVVKKKKVGPKEKLPADFQEDIENGCNIWGVDPGVNTIITSVDTHVIKIEVQMLYAAESTGVKTSTNNENTYSPPAPSDNLETPGKTIIAFGDGAFSGNLRGHKAAPVRLIKKALNKYCGNNLEICMVDEYLTSQILHTILKRQQTTCNIVWNRDIMTAYNILDIFLFAAKSNNQRLDAFKRQNTTSEQSSV</sequence>
<comment type="caution">
    <text evidence="1">The sequence shown here is derived from an EMBL/GenBank/DDBJ whole genome shotgun (WGS) entry which is preliminary data.</text>
</comment>
<dbReference type="Proteomes" id="UP000613177">
    <property type="component" value="Unassembled WGS sequence"/>
</dbReference>